<dbReference type="EMBL" id="CACRSY010000009">
    <property type="protein sequence ID" value="VYT02212.1"/>
    <property type="molecule type" value="Genomic_DNA"/>
</dbReference>
<dbReference type="PANTHER" id="PTHR43479:SF7">
    <property type="entry name" value="TETR-FAMILY TRANSCRIPTIONAL REGULATOR"/>
    <property type="match status" value="1"/>
</dbReference>
<proteinExistence type="predicted"/>
<dbReference type="InterPro" id="IPR001647">
    <property type="entry name" value="HTH_TetR"/>
</dbReference>
<dbReference type="GO" id="GO:0003677">
    <property type="term" value="F:DNA binding"/>
    <property type="evidence" value="ECO:0007669"/>
    <property type="project" value="UniProtKB-UniRule"/>
</dbReference>
<dbReference type="Pfam" id="PF14278">
    <property type="entry name" value="TetR_C_8"/>
    <property type="match status" value="1"/>
</dbReference>
<feature type="DNA-binding region" description="H-T-H motif" evidence="2">
    <location>
        <begin position="33"/>
        <end position="52"/>
    </location>
</feature>
<dbReference type="PANTHER" id="PTHR43479">
    <property type="entry name" value="ACREF/ENVCD OPERON REPRESSOR-RELATED"/>
    <property type="match status" value="1"/>
</dbReference>
<dbReference type="SUPFAM" id="SSF46689">
    <property type="entry name" value="Homeodomain-like"/>
    <property type="match status" value="1"/>
</dbReference>
<evidence type="ECO:0000256" key="1">
    <source>
        <dbReference type="ARBA" id="ARBA00023125"/>
    </source>
</evidence>
<gene>
    <name evidence="4" type="ORF">BHLFYP23_02497</name>
</gene>
<evidence type="ECO:0000256" key="2">
    <source>
        <dbReference type="PROSITE-ProRule" id="PRU00335"/>
    </source>
</evidence>
<protein>
    <recommendedName>
        <fullName evidence="3">HTH tetR-type domain-containing protein</fullName>
    </recommendedName>
</protein>
<reference evidence="4" key="1">
    <citation type="submission" date="2019-11" db="EMBL/GenBank/DDBJ databases">
        <authorList>
            <person name="Feng L."/>
        </authorList>
    </citation>
    <scope>NUCLEOTIDE SEQUENCE</scope>
    <source>
        <strain evidence="4">BhanseniiLFYP23</strain>
    </source>
</reference>
<sequence length="195" mass="22663">MEKDRNKKIEKTKANILEALLLLLQHKEINEISIRELTETAHIHRNTFYIHYTDIYDILAEVEENMCRKVKEMTDGMEPTQLKENLEVVLESVFEYLYQEREKCGLIMRYRGSVSSGKGLVESIFVKYLNAFPNTFNEASVEFQVQFYYCTTGAMGIVRYWMEHDFKESPKRMAALTAKLLTKGIQGALEEAGRG</sequence>
<dbReference type="PROSITE" id="PS50977">
    <property type="entry name" value="HTH_TETR_2"/>
    <property type="match status" value="1"/>
</dbReference>
<evidence type="ECO:0000313" key="4">
    <source>
        <dbReference type="EMBL" id="VYT02212.1"/>
    </source>
</evidence>
<organism evidence="4">
    <name type="scientific">Blautia hansenii</name>
    <name type="common">Ruminococcus hansenii</name>
    <dbReference type="NCBI Taxonomy" id="1322"/>
    <lineage>
        <taxon>Bacteria</taxon>
        <taxon>Bacillati</taxon>
        <taxon>Bacillota</taxon>
        <taxon>Clostridia</taxon>
        <taxon>Lachnospirales</taxon>
        <taxon>Lachnospiraceae</taxon>
        <taxon>Blautia</taxon>
    </lineage>
</organism>
<dbReference type="InterPro" id="IPR039532">
    <property type="entry name" value="TetR_C_Firmicutes"/>
</dbReference>
<dbReference type="Gene3D" id="1.10.357.10">
    <property type="entry name" value="Tetracycline Repressor, domain 2"/>
    <property type="match status" value="1"/>
</dbReference>
<feature type="domain" description="HTH tetR-type" evidence="3">
    <location>
        <begin position="10"/>
        <end position="70"/>
    </location>
</feature>
<dbReference type="AlphaFoldDB" id="A0A6N2TCB5"/>
<dbReference type="InterPro" id="IPR009057">
    <property type="entry name" value="Homeodomain-like_sf"/>
</dbReference>
<name>A0A6N2TCB5_BLAHA</name>
<dbReference type="RefSeq" id="WP_009247194.1">
    <property type="nucleotide sequence ID" value="NZ_CACRSY010000009.1"/>
</dbReference>
<keyword evidence="1 2" id="KW-0238">DNA-binding</keyword>
<evidence type="ECO:0000259" key="3">
    <source>
        <dbReference type="PROSITE" id="PS50977"/>
    </source>
</evidence>
<accession>A0A6N2TCB5</accession>
<dbReference type="InterPro" id="IPR050624">
    <property type="entry name" value="HTH-type_Tx_Regulator"/>
</dbReference>